<protein>
    <submittedName>
        <fullName evidence="2">Uncharacterized protein</fullName>
    </submittedName>
</protein>
<evidence type="ECO:0000313" key="3">
    <source>
        <dbReference type="Proteomes" id="UP000774326"/>
    </source>
</evidence>
<dbReference type="EMBL" id="JAEUBG010005127">
    <property type="protein sequence ID" value="KAH3678232.1"/>
    <property type="molecule type" value="Genomic_DNA"/>
</dbReference>
<evidence type="ECO:0000256" key="1">
    <source>
        <dbReference type="SAM" id="MobiDB-lite"/>
    </source>
</evidence>
<feature type="compositionally biased region" description="Polar residues" evidence="1">
    <location>
        <begin position="1"/>
        <end position="13"/>
    </location>
</feature>
<proteinExistence type="predicted"/>
<evidence type="ECO:0000313" key="2">
    <source>
        <dbReference type="EMBL" id="KAH3678232.1"/>
    </source>
</evidence>
<organism evidence="2 3">
    <name type="scientific">Wickerhamomyces pijperi</name>
    <name type="common">Yeast</name>
    <name type="synonym">Pichia pijperi</name>
    <dbReference type="NCBI Taxonomy" id="599730"/>
    <lineage>
        <taxon>Eukaryota</taxon>
        <taxon>Fungi</taxon>
        <taxon>Dikarya</taxon>
        <taxon>Ascomycota</taxon>
        <taxon>Saccharomycotina</taxon>
        <taxon>Saccharomycetes</taxon>
        <taxon>Phaffomycetales</taxon>
        <taxon>Wickerhamomycetaceae</taxon>
        <taxon>Wickerhamomyces</taxon>
    </lineage>
</organism>
<feature type="region of interest" description="Disordered" evidence="1">
    <location>
        <begin position="1"/>
        <end position="23"/>
    </location>
</feature>
<dbReference type="OrthoDB" id="4090473at2759"/>
<reference evidence="2" key="2">
    <citation type="submission" date="2021-01" db="EMBL/GenBank/DDBJ databases">
        <authorList>
            <person name="Schikora-Tamarit M.A."/>
        </authorList>
    </citation>
    <scope>NUCLEOTIDE SEQUENCE</scope>
    <source>
        <strain evidence="2">CBS2887</strain>
    </source>
</reference>
<name>A0A9P8PU77_WICPI</name>
<keyword evidence="3" id="KW-1185">Reference proteome</keyword>
<accession>A0A9P8PU77</accession>
<gene>
    <name evidence="2" type="ORF">WICPIJ_008897</name>
</gene>
<dbReference type="Proteomes" id="UP000774326">
    <property type="component" value="Unassembled WGS sequence"/>
</dbReference>
<sequence length="89" mass="9434">MIISLTSGNSLTPDSMRKPLNPLTPDSINGIKSLVLPGIKPPQNPKSHHNLPGFFASFNLILKLVTLTVAGMAFKGISITVVTPPMIAD</sequence>
<dbReference type="AlphaFoldDB" id="A0A9P8PU77"/>
<reference evidence="2" key="1">
    <citation type="journal article" date="2021" name="Open Biol.">
        <title>Shared evolutionary footprints suggest mitochondrial oxidative damage underlies multiple complex I losses in fungi.</title>
        <authorList>
            <person name="Schikora-Tamarit M.A."/>
            <person name="Marcet-Houben M."/>
            <person name="Nosek J."/>
            <person name="Gabaldon T."/>
        </authorList>
    </citation>
    <scope>NUCLEOTIDE SEQUENCE</scope>
    <source>
        <strain evidence="2">CBS2887</strain>
    </source>
</reference>
<comment type="caution">
    <text evidence="2">The sequence shown here is derived from an EMBL/GenBank/DDBJ whole genome shotgun (WGS) entry which is preliminary data.</text>
</comment>